<reference evidence="2" key="1">
    <citation type="submission" date="2021-01" db="EMBL/GenBank/DDBJ databases">
        <title>Whole genome shotgun sequence of Actinoplanes cyaneus NBRC 14990.</title>
        <authorList>
            <person name="Komaki H."/>
            <person name="Tamura T."/>
        </authorList>
    </citation>
    <scope>NUCLEOTIDE SEQUENCE</scope>
    <source>
        <strain evidence="2">NBRC 14990</strain>
    </source>
</reference>
<feature type="region of interest" description="Disordered" evidence="1">
    <location>
        <begin position="99"/>
        <end position="121"/>
    </location>
</feature>
<accession>A0A919IGF8</accession>
<evidence type="ECO:0000313" key="3">
    <source>
        <dbReference type="Proteomes" id="UP000619479"/>
    </source>
</evidence>
<evidence type="ECO:0000256" key="1">
    <source>
        <dbReference type="SAM" id="MobiDB-lite"/>
    </source>
</evidence>
<gene>
    <name evidence="2" type="ORF">Acy02nite_08940</name>
</gene>
<keyword evidence="3" id="KW-1185">Reference proteome</keyword>
<feature type="compositionally biased region" description="Basic and acidic residues" evidence="1">
    <location>
        <begin position="110"/>
        <end position="121"/>
    </location>
</feature>
<dbReference type="RefSeq" id="WP_203738478.1">
    <property type="nucleotide sequence ID" value="NZ_BOMH01000006.1"/>
</dbReference>
<evidence type="ECO:0000313" key="2">
    <source>
        <dbReference type="EMBL" id="GID63013.1"/>
    </source>
</evidence>
<feature type="region of interest" description="Disordered" evidence="1">
    <location>
        <begin position="1"/>
        <end position="28"/>
    </location>
</feature>
<dbReference type="AlphaFoldDB" id="A0A919IGF8"/>
<proteinExistence type="predicted"/>
<protein>
    <submittedName>
        <fullName evidence="2">Uncharacterized protein</fullName>
    </submittedName>
</protein>
<sequence>MVSTPGEVDRLLDAADESTARSGLGPDTEAAVGRAVAAARELADPGRLLHALGRATLNLALARFADGGDLTEVRDRAEEVVTLAGGLLTDPDRYRNAGQCSGLQAGGEGPRWEGRQARAVP</sequence>
<organism evidence="2 3">
    <name type="scientific">Actinoplanes cyaneus</name>
    <dbReference type="NCBI Taxonomy" id="52696"/>
    <lineage>
        <taxon>Bacteria</taxon>
        <taxon>Bacillati</taxon>
        <taxon>Actinomycetota</taxon>
        <taxon>Actinomycetes</taxon>
        <taxon>Micromonosporales</taxon>
        <taxon>Micromonosporaceae</taxon>
        <taxon>Actinoplanes</taxon>
    </lineage>
</organism>
<dbReference type="EMBL" id="BOMH01000006">
    <property type="protein sequence ID" value="GID63013.1"/>
    <property type="molecule type" value="Genomic_DNA"/>
</dbReference>
<name>A0A919IGF8_9ACTN</name>
<comment type="caution">
    <text evidence="2">The sequence shown here is derived from an EMBL/GenBank/DDBJ whole genome shotgun (WGS) entry which is preliminary data.</text>
</comment>
<dbReference type="Proteomes" id="UP000619479">
    <property type="component" value="Unassembled WGS sequence"/>
</dbReference>